<comment type="caution">
    <text evidence="3">The sequence shown here is derived from an EMBL/GenBank/DDBJ whole genome shotgun (WGS) entry which is preliminary data.</text>
</comment>
<keyword evidence="4" id="KW-1185">Reference proteome</keyword>
<dbReference type="PANTHER" id="PTHR43308:SF5">
    <property type="entry name" value="S-LAYER PROTEIN _ PEPTIDOGLYCAN ENDO-BETA-N-ACETYLGLUCOSAMINIDASE"/>
    <property type="match status" value="1"/>
</dbReference>
<feature type="domain" description="SLH" evidence="2">
    <location>
        <begin position="409"/>
        <end position="471"/>
    </location>
</feature>
<dbReference type="PROSITE" id="PS51272">
    <property type="entry name" value="SLH"/>
    <property type="match status" value="3"/>
</dbReference>
<keyword evidence="1" id="KW-0732">Signal</keyword>
<dbReference type="InterPro" id="IPR051465">
    <property type="entry name" value="Cell_Envelope_Struct_Comp"/>
</dbReference>
<sequence length="480" mass="54360">MNKQFKFIFSAAFSCLLMLVLMVPQKSSAQSLDFTGGIKNEYDYEEYIFLTGKPIKFTGTNKDVSVTIKENKGKLTETYKLTLTGPNGEKLTRNYAYTYDVTNYDQIGQSTATGSVTKFTEKIVANNRTYTLADYQLSDSAVTDKRPASDYYAGNAIARKTYTSVGSGKKAQPEEITIHINSRDEGYENFWGSAETQITDYEIYFADGKIGTVKNKISTAKSRVLEYNESDASLSSFKGNYKTISSADTLSEYEYDLPDASGTVALEIEYMPKIEMLKIPKFRDLSSSWARESIEKLYSLGILDDQSNFYSPNTPEERYDFAIAIGKAIDIRVLEEKKTKTKTPTTIFKDVKRSMKDYNYLEAAVKKGVIFGITPQSFEPDGYLTREQAATILVRALGLEEKAPDPNYATEYKDDYKISDYARDSIYVATEIGLLQGDDGYFYPKSTLTRAESAAIIERFLRYLETDLKENYRDNILFYN</sequence>
<reference evidence="3 4" key="1">
    <citation type="submission" date="2022-03" db="EMBL/GenBank/DDBJ databases">
        <authorList>
            <person name="Jo J.-H."/>
            <person name="Im W.-T."/>
        </authorList>
    </citation>
    <scope>NUCLEOTIDE SEQUENCE [LARGE SCALE GENOMIC DNA]</scope>
    <source>
        <strain evidence="3 4">MA9</strain>
    </source>
</reference>
<proteinExistence type="predicted"/>
<dbReference type="Proteomes" id="UP001316087">
    <property type="component" value="Unassembled WGS sequence"/>
</dbReference>
<dbReference type="Pfam" id="PF00395">
    <property type="entry name" value="SLH"/>
    <property type="match status" value="3"/>
</dbReference>
<dbReference type="PANTHER" id="PTHR43308">
    <property type="entry name" value="OUTER MEMBRANE PROTEIN ALPHA-RELATED"/>
    <property type="match status" value="1"/>
</dbReference>
<accession>A0ABS9UD41</accession>
<feature type="chain" id="PRO_5045601701" evidence="1">
    <location>
        <begin position="30"/>
        <end position="480"/>
    </location>
</feature>
<feature type="signal peptide" evidence="1">
    <location>
        <begin position="1"/>
        <end position="29"/>
    </location>
</feature>
<feature type="domain" description="SLH" evidence="2">
    <location>
        <begin position="277"/>
        <end position="339"/>
    </location>
</feature>
<dbReference type="RefSeq" id="WP_241369321.1">
    <property type="nucleotide sequence ID" value="NZ_JAKZFC010000003.1"/>
</dbReference>
<dbReference type="InterPro" id="IPR001119">
    <property type="entry name" value="SLH_dom"/>
</dbReference>
<dbReference type="EMBL" id="JAKZFC010000003">
    <property type="protein sequence ID" value="MCH7322256.1"/>
    <property type="molecule type" value="Genomic_DNA"/>
</dbReference>
<name>A0ABS9UD41_9BACL</name>
<evidence type="ECO:0000259" key="2">
    <source>
        <dbReference type="PROSITE" id="PS51272"/>
    </source>
</evidence>
<evidence type="ECO:0000256" key="1">
    <source>
        <dbReference type="SAM" id="SignalP"/>
    </source>
</evidence>
<gene>
    <name evidence="3" type="ORF">LZ480_10165</name>
</gene>
<feature type="domain" description="SLH" evidence="2">
    <location>
        <begin position="344"/>
        <end position="407"/>
    </location>
</feature>
<evidence type="ECO:0000313" key="3">
    <source>
        <dbReference type="EMBL" id="MCH7322256.1"/>
    </source>
</evidence>
<evidence type="ECO:0000313" key="4">
    <source>
        <dbReference type="Proteomes" id="UP001316087"/>
    </source>
</evidence>
<protein>
    <submittedName>
        <fullName evidence="3">S-layer homology domain-containing protein</fullName>
    </submittedName>
</protein>
<organism evidence="3 4">
    <name type="scientific">Solibacillus palustris</name>
    <dbReference type="NCBI Taxonomy" id="2908203"/>
    <lineage>
        <taxon>Bacteria</taxon>
        <taxon>Bacillati</taxon>
        <taxon>Bacillota</taxon>
        <taxon>Bacilli</taxon>
        <taxon>Bacillales</taxon>
        <taxon>Caryophanaceae</taxon>
        <taxon>Solibacillus</taxon>
    </lineage>
</organism>